<dbReference type="AlphaFoldDB" id="A0AAV4SPQ6"/>
<proteinExistence type="predicted"/>
<comment type="caution">
    <text evidence="2">The sequence shown here is derived from an EMBL/GenBank/DDBJ whole genome shotgun (WGS) entry which is preliminary data.</text>
</comment>
<dbReference type="EMBL" id="BPLR01010008">
    <property type="protein sequence ID" value="GIY36090.1"/>
    <property type="molecule type" value="Genomic_DNA"/>
</dbReference>
<feature type="region of interest" description="Disordered" evidence="1">
    <location>
        <begin position="49"/>
        <end position="102"/>
    </location>
</feature>
<gene>
    <name evidence="2" type="ORF">CEXT_449831</name>
</gene>
<evidence type="ECO:0000313" key="2">
    <source>
        <dbReference type="EMBL" id="GIY36090.1"/>
    </source>
</evidence>
<evidence type="ECO:0000256" key="1">
    <source>
        <dbReference type="SAM" id="MobiDB-lite"/>
    </source>
</evidence>
<reference evidence="2 3" key="1">
    <citation type="submission" date="2021-06" db="EMBL/GenBank/DDBJ databases">
        <title>Caerostris extrusa draft genome.</title>
        <authorList>
            <person name="Kono N."/>
            <person name="Arakawa K."/>
        </authorList>
    </citation>
    <scope>NUCLEOTIDE SEQUENCE [LARGE SCALE GENOMIC DNA]</scope>
</reference>
<evidence type="ECO:0000313" key="3">
    <source>
        <dbReference type="Proteomes" id="UP001054945"/>
    </source>
</evidence>
<feature type="compositionally biased region" description="Polar residues" evidence="1">
    <location>
        <begin position="74"/>
        <end position="87"/>
    </location>
</feature>
<feature type="compositionally biased region" description="Polar residues" evidence="1">
    <location>
        <begin position="51"/>
        <end position="62"/>
    </location>
</feature>
<accession>A0AAV4SPQ6</accession>
<name>A0AAV4SPQ6_CAEEX</name>
<protein>
    <submittedName>
        <fullName evidence="2">Uncharacterized protein</fullName>
    </submittedName>
</protein>
<dbReference type="Proteomes" id="UP001054945">
    <property type="component" value="Unassembled WGS sequence"/>
</dbReference>
<organism evidence="2 3">
    <name type="scientific">Caerostris extrusa</name>
    <name type="common">Bark spider</name>
    <name type="synonym">Caerostris bankana</name>
    <dbReference type="NCBI Taxonomy" id="172846"/>
    <lineage>
        <taxon>Eukaryota</taxon>
        <taxon>Metazoa</taxon>
        <taxon>Ecdysozoa</taxon>
        <taxon>Arthropoda</taxon>
        <taxon>Chelicerata</taxon>
        <taxon>Arachnida</taxon>
        <taxon>Araneae</taxon>
        <taxon>Araneomorphae</taxon>
        <taxon>Entelegynae</taxon>
        <taxon>Araneoidea</taxon>
        <taxon>Araneidae</taxon>
        <taxon>Caerostris</taxon>
    </lineage>
</organism>
<keyword evidence="3" id="KW-1185">Reference proteome</keyword>
<sequence length="102" mass="11793">MNRKGLTISNHYLLLELITMKANLKVIIKTGQTKKETLEDDFSKRIRPYQGYQTRNNLLSSESNKRNDLPPNGKLNNGINRNLTRGENITPGPIQRDKWEDI</sequence>